<dbReference type="EC" id="5.2.1.8" evidence="4"/>
<reference evidence="7 9" key="2">
    <citation type="submission" date="2018-11" db="EMBL/GenBank/DDBJ databases">
        <authorList>
            <consortium name="Pathogen Informatics"/>
        </authorList>
    </citation>
    <scope>NUCLEOTIDE SEQUENCE [LARGE SCALE GENOMIC DNA]</scope>
</reference>
<evidence type="ECO:0000313" key="7">
    <source>
        <dbReference type="EMBL" id="VDN58841.1"/>
    </source>
</evidence>
<gene>
    <name evidence="7" type="ORF">DME_LOCUS8814</name>
</gene>
<dbReference type="GO" id="GO:0006457">
    <property type="term" value="P:protein folding"/>
    <property type="evidence" value="ECO:0007669"/>
    <property type="project" value="InterPro"/>
</dbReference>
<comment type="similarity">
    <text evidence="4">Belongs to the cyclophilin-type PPIase family.</text>
</comment>
<reference evidence="10" key="1">
    <citation type="submission" date="2016-04" db="UniProtKB">
        <authorList>
            <consortium name="WormBaseParasite"/>
        </authorList>
    </citation>
    <scope>IDENTIFICATION</scope>
</reference>
<accession>A0A158Q4J4</accession>
<comment type="function">
    <text evidence="4">PPIases accelerate the folding of proteins. It catalyzes the cis-trans isomerization of proline imidic peptide bonds in oligopeptides.</text>
</comment>
<keyword evidence="2 4" id="KW-0697">Rotamase</keyword>
<dbReference type="EMBL" id="UYYG01001172">
    <property type="protein sequence ID" value="VDN58841.1"/>
    <property type="molecule type" value="Genomic_DNA"/>
</dbReference>
<keyword evidence="3 4" id="KW-0413">Isomerase</keyword>
<dbReference type="PANTHER" id="PTHR11071:SF561">
    <property type="entry name" value="PEPTIDYL-PROLYL CIS-TRANS ISOMERASE D-RELATED"/>
    <property type="match status" value="1"/>
</dbReference>
<dbReference type="OrthoDB" id="193499at2759"/>
<dbReference type="InterPro" id="IPR029000">
    <property type="entry name" value="Cyclophilin-like_dom_sf"/>
</dbReference>
<dbReference type="Proteomes" id="UP000038040">
    <property type="component" value="Unplaced"/>
</dbReference>
<dbReference type="PROSITE" id="PS50072">
    <property type="entry name" value="CSA_PPIASE_2"/>
    <property type="match status" value="1"/>
</dbReference>
<dbReference type="STRING" id="318479.A0A158Q4J4"/>
<feature type="compositionally biased region" description="Basic and acidic residues" evidence="5">
    <location>
        <begin position="193"/>
        <end position="215"/>
    </location>
</feature>
<name>A0A158Q4J4_DRAME</name>
<evidence type="ECO:0000256" key="1">
    <source>
        <dbReference type="ARBA" id="ARBA00000971"/>
    </source>
</evidence>
<protein>
    <recommendedName>
        <fullName evidence="4">Peptidyl-prolyl cis-trans isomerase</fullName>
        <shortName evidence="4">PPIase</shortName>
        <ecNumber evidence="4">5.2.1.8</ecNumber>
    </recommendedName>
</protein>
<dbReference type="Pfam" id="PF00160">
    <property type="entry name" value="Pro_isomerase"/>
    <property type="match status" value="1"/>
</dbReference>
<feature type="domain" description="PPIase cyclophilin-type" evidence="6">
    <location>
        <begin position="10"/>
        <end position="175"/>
    </location>
</feature>
<comment type="catalytic activity">
    <reaction evidence="1 4">
        <text>[protein]-peptidylproline (omega=180) = [protein]-peptidylproline (omega=0)</text>
        <dbReference type="Rhea" id="RHEA:16237"/>
        <dbReference type="Rhea" id="RHEA-COMP:10747"/>
        <dbReference type="Rhea" id="RHEA-COMP:10748"/>
        <dbReference type="ChEBI" id="CHEBI:83833"/>
        <dbReference type="ChEBI" id="CHEBI:83834"/>
        <dbReference type="EC" id="5.2.1.8"/>
    </reaction>
</comment>
<dbReference type="SUPFAM" id="SSF50891">
    <property type="entry name" value="Cyclophilin-like"/>
    <property type="match status" value="1"/>
</dbReference>
<feature type="region of interest" description="Disordered" evidence="5">
    <location>
        <begin position="182"/>
        <end position="215"/>
    </location>
</feature>
<dbReference type="Gene3D" id="2.40.100.10">
    <property type="entry name" value="Cyclophilin-like"/>
    <property type="match status" value="1"/>
</dbReference>
<dbReference type="PANTHER" id="PTHR11071">
    <property type="entry name" value="PEPTIDYL-PROLYL CIS-TRANS ISOMERASE"/>
    <property type="match status" value="1"/>
</dbReference>
<sequence length="215" mass="23745">MSKKDRKRAFFDLAIDGSSAGRIVMELYNDVAPRTCQNFLALCTGTAGLGKVSGKPLHYKGSTFHRVIKNFMIQGGDFTKGDGTGGESIYGGMFDDEEFIMKHDEPFVLSMANKGPNTNGSQFFITTTTASHLDGVHVVFGKIVSGKDVVTKIEHLKTNSKNRPLADVVILNCGELVRKSKKRRGSEGTLRFRTPDGSDRDGSRTPPHWRREQVF</sequence>
<dbReference type="PROSITE" id="PS00170">
    <property type="entry name" value="CSA_PPIASE_1"/>
    <property type="match status" value="1"/>
</dbReference>
<evidence type="ECO:0000313" key="10">
    <source>
        <dbReference type="WBParaSite" id="DME_0000501501-mRNA-1"/>
    </source>
</evidence>
<dbReference type="Proteomes" id="UP000274756">
    <property type="component" value="Unassembled WGS sequence"/>
</dbReference>
<dbReference type="WBParaSite" id="DME_0000501501-mRNA-1">
    <property type="protein sequence ID" value="DME_0000501501-mRNA-1"/>
    <property type="gene ID" value="DME_0000501501"/>
</dbReference>
<dbReference type="FunFam" id="2.40.100.10:FF:000005">
    <property type="entry name" value="Peptidyl-prolyl cis-trans isomerase G"/>
    <property type="match status" value="1"/>
</dbReference>
<organism evidence="8 10">
    <name type="scientific">Dracunculus medinensis</name>
    <name type="common">Guinea worm</name>
    <dbReference type="NCBI Taxonomy" id="318479"/>
    <lineage>
        <taxon>Eukaryota</taxon>
        <taxon>Metazoa</taxon>
        <taxon>Ecdysozoa</taxon>
        <taxon>Nematoda</taxon>
        <taxon>Chromadorea</taxon>
        <taxon>Rhabditida</taxon>
        <taxon>Spirurina</taxon>
        <taxon>Dracunculoidea</taxon>
        <taxon>Dracunculidae</taxon>
        <taxon>Dracunculus</taxon>
    </lineage>
</organism>
<dbReference type="GO" id="GO:0016018">
    <property type="term" value="F:cyclosporin A binding"/>
    <property type="evidence" value="ECO:0007669"/>
    <property type="project" value="TreeGrafter"/>
</dbReference>
<evidence type="ECO:0000313" key="8">
    <source>
        <dbReference type="Proteomes" id="UP000038040"/>
    </source>
</evidence>
<proteinExistence type="inferred from homology"/>
<dbReference type="PRINTS" id="PR00153">
    <property type="entry name" value="CSAPPISMRASE"/>
</dbReference>
<evidence type="ECO:0000256" key="4">
    <source>
        <dbReference type="RuleBase" id="RU363019"/>
    </source>
</evidence>
<keyword evidence="9" id="KW-1185">Reference proteome</keyword>
<evidence type="ECO:0000259" key="6">
    <source>
        <dbReference type="PROSITE" id="PS50072"/>
    </source>
</evidence>
<dbReference type="InterPro" id="IPR020892">
    <property type="entry name" value="Cyclophilin-type_PPIase_CS"/>
</dbReference>
<evidence type="ECO:0000313" key="9">
    <source>
        <dbReference type="Proteomes" id="UP000274756"/>
    </source>
</evidence>
<evidence type="ECO:0000256" key="5">
    <source>
        <dbReference type="SAM" id="MobiDB-lite"/>
    </source>
</evidence>
<dbReference type="AlphaFoldDB" id="A0A158Q4J4"/>
<evidence type="ECO:0000256" key="3">
    <source>
        <dbReference type="ARBA" id="ARBA00023235"/>
    </source>
</evidence>
<evidence type="ECO:0000256" key="2">
    <source>
        <dbReference type="ARBA" id="ARBA00023110"/>
    </source>
</evidence>
<dbReference type="GO" id="GO:0003755">
    <property type="term" value="F:peptidyl-prolyl cis-trans isomerase activity"/>
    <property type="evidence" value="ECO:0007669"/>
    <property type="project" value="UniProtKB-UniRule"/>
</dbReference>
<dbReference type="InterPro" id="IPR002130">
    <property type="entry name" value="Cyclophilin-type_PPIase_dom"/>
</dbReference>
<dbReference type="GO" id="GO:0005739">
    <property type="term" value="C:mitochondrion"/>
    <property type="evidence" value="ECO:0007669"/>
    <property type="project" value="TreeGrafter"/>
</dbReference>